<dbReference type="GO" id="GO:0008897">
    <property type="term" value="F:holo-[acyl-carrier-protein] synthase activity"/>
    <property type="evidence" value="ECO:0007669"/>
    <property type="project" value="InterPro"/>
</dbReference>
<organism evidence="4 5">
    <name type="scientific">Rhodanobacter thiooxydans</name>
    <dbReference type="NCBI Taxonomy" id="416169"/>
    <lineage>
        <taxon>Bacteria</taxon>
        <taxon>Pseudomonadati</taxon>
        <taxon>Pseudomonadota</taxon>
        <taxon>Gammaproteobacteria</taxon>
        <taxon>Lysobacterales</taxon>
        <taxon>Rhodanobacteraceae</taxon>
        <taxon>Rhodanobacter</taxon>
    </lineage>
</organism>
<dbReference type="GO" id="GO:0000287">
    <property type="term" value="F:magnesium ion binding"/>
    <property type="evidence" value="ECO:0007669"/>
    <property type="project" value="InterPro"/>
</dbReference>
<evidence type="ECO:0000259" key="3">
    <source>
        <dbReference type="Pfam" id="PF01648"/>
    </source>
</evidence>
<feature type="domain" description="4'-phosphopantetheinyl transferase" evidence="3">
    <location>
        <begin position="94"/>
        <end position="195"/>
    </location>
</feature>
<sequence>MIAAPVSTLANVAEHLHDDEIHVWRLDYRRSGGRAPLRALLAAYLGTTAERVLLREGEHGRPALAAGLDPSLDFNWSHSGDHALVAVARHVAPGIDLECLRPRQHAAELARRFFSAEEAAALAVLPEAERSVAFLELWTAKEAVLKALGRGLAYGLHRLSIASVEGQLQLRRLQGDDADAWQLQRLALDHGLVAALAWRGGERRIRLGTLASGG</sequence>
<evidence type="ECO:0000313" key="4">
    <source>
        <dbReference type="EMBL" id="KZC25070.1"/>
    </source>
</evidence>
<evidence type="ECO:0000256" key="2">
    <source>
        <dbReference type="ARBA" id="ARBA00022679"/>
    </source>
</evidence>
<dbReference type="PANTHER" id="PTHR12215">
    <property type="entry name" value="PHOSPHOPANTETHEINE TRANSFERASE"/>
    <property type="match status" value="1"/>
</dbReference>
<evidence type="ECO:0000313" key="5">
    <source>
        <dbReference type="Proteomes" id="UP000076131"/>
    </source>
</evidence>
<dbReference type="GO" id="GO:0005829">
    <property type="term" value="C:cytosol"/>
    <property type="evidence" value="ECO:0007669"/>
    <property type="project" value="TreeGrafter"/>
</dbReference>
<dbReference type="eggNOG" id="COG2091">
    <property type="taxonomic scope" value="Bacteria"/>
</dbReference>
<proteinExistence type="inferred from homology"/>
<reference evidence="4 5" key="1">
    <citation type="journal article" date="2016" name="MBio">
        <title>Lateral Gene Transfer in a Heavy Metal-Contaminated-Groundwater Microbial Community.</title>
        <authorList>
            <person name="Hemme C.L."/>
            <person name="Green S.J."/>
            <person name="Rishishwar L."/>
            <person name="Prakash O."/>
            <person name="Pettenato A."/>
            <person name="Chakraborty R."/>
            <person name="Deutschbauer A.M."/>
            <person name="Van Nostrand J.D."/>
            <person name="Wu L."/>
            <person name="He Z."/>
            <person name="Jordan I.K."/>
            <person name="Hazen T.C."/>
            <person name="Arkin A.P."/>
            <person name="Kostka J.E."/>
            <person name="Zhou J."/>
        </authorList>
    </citation>
    <scope>NUCLEOTIDE SEQUENCE [LARGE SCALE GENOMIC DNA]</scope>
    <source>
        <strain evidence="4 5">FW104-T7</strain>
    </source>
</reference>
<dbReference type="PANTHER" id="PTHR12215:SF10">
    <property type="entry name" value="L-AMINOADIPATE-SEMIALDEHYDE DEHYDROGENASE-PHOSPHOPANTETHEINYL TRANSFERASE"/>
    <property type="match status" value="1"/>
</dbReference>
<dbReference type="GO" id="GO:0019878">
    <property type="term" value="P:lysine biosynthetic process via aminoadipic acid"/>
    <property type="evidence" value="ECO:0007669"/>
    <property type="project" value="TreeGrafter"/>
</dbReference>
<dbReference type="Pfam" id="PF01648">
    <property type="entry name" value="ACPS"/>
    <property type="match status" value="1"/>
</dbReference>
<dbReference type="STRING" id="416169.RHOFW104T7_05250"/>
<dbReference type="AlphaFoldDB" id="A0A154QLM2"/>
<keyword evidence="2 4" id="KW-0808">Transferase</keyword>
<dbReference type="InterPro" id="IPR008278">
    <property type="entry name" value="4-PPantetheinyl_Trfase_dom"/>
</dbReference>
<dbReference type="InterPro" id="IPR050559">
    <property type="entry name" value="P-Pant_transferase_sf"/>
</dbReference>
<accession>A0A154QLM2</accession>
<dbReference type="EMBL" id="LVJS01000011">
    <property type="protein sequence ID" value="KZC25070.1"/>
    <property type="molecule type" value="Genomic_DNA"/>
</dbReference>
<dbReference type="InterPro" id="IPR037143">
    <property type="entry name" value="4-PPantetheinyl_Trfase_dom_sf"/>
</dbReference>
<gene>
    <name evidence="4" type="ORF">RHOFW104T7_05250</name>
</gene>
<keyword evidence="5" id="KW-1185">Reference proteome</keyword>
<dbReference type="SUPFAM" id="SSF56214">
    <property type="entry name" value="4'-phosphopantetheinyl transferase"/>
    <property type="match status" value="2"/>
</dbReference>
<comment type="caution">
    <text evidence="4">The sequence shown here is derived from an EMBL/GenBank/DDBJ whole genome shotgun (WGS) entry which is preliminary data.</text>
</comment>
<name>A0A154QLM2_9GAMM</name>
<evidence type="ECO:0000256" key="1">
    <source>
        <dbReference type="ARBA" id="ARBA00010990"/>
    </source>
</evidence>
<protein>
    <submittedName>
        <fullName evidence="4">4-phosphopantetheinyl transferase</fullName>
    </submittedName>
</protein>
<dbReference type="RefSeq" id="WP_008438857.1">
    <property type="nucleotide sequence ID" value="NZ_LVJS01000011.1"/>
</dbReference>
<dbReference type="Gene3D" id="3.90.470.20">
    <property type="entry name" value="4'-phosphopantetheinyl transferase domain"/>
    <property type="match status" value="1"/>
</dbReference>
<dbReference type="Proteomes" id="UP000076131">
    <property type="component" value="Unassembled WGS sequence"/>
</dbReference>
<comment type="similarity">
    <text evidence="1">Belongs to the P-Pant transferase superfamily. Gsp/Sfp/HetI/AcpT family.</text>
</comment>